<comment type="caution">
    <text evidence="1">The sequence shown here is derived from an EMBL/GenBank/DDBJ whole genome shotgun (WGS) entry which is preliminary data.</text>
</comment>
<name>A0ABR0B7G4_9CRUS</name>
<accession>A0ABR0B7G4</accession>
<reference evidence="1 2" key="1">
    <citation type="journal article" date="2023" name="Nucleic Acids Res.">
        <title>The hologenome of Daphnia magna reveals possible DNA methylation and microbiome-mediated evolution of the host genome.</title>
        <authorList>
            <person name="Chaturvedi A."/>
            <person name="Li X."/>
            <person name="Dhandapani V."/>
            <person name="Marshall H."/>
            <person name="Kissane S."/>
            <person name="Cuenca-Cambronero M."/>
            <person name="Asole G."/>
            <person name="Calvet F."/>
            <person name="Ruiz-Romero M."/>
            <person name="Marangio P."/>
            <person name="Guigo R."/>
            <person name="Rago D."/>
            <person name="Mirbahai L."/>
            <person name="Eastwood N."/>
            <person name="Colbourne J.K."/>
            <person name="Zhou J."/>
            <person name="Mallon E."/>
            <person name="Orsini L."/>
        </authorList>
    </citation>
    <scope>NUCLEOTIDE SEQUENCE [LARGE SCALE GENOMIC DNA]</scope>
    <source>
        <strain evidence="1">LRV0_1</strain>
    </source>
</reference>
<dbReference type="Proteomes" id="UP001234178">
    <property type="component" value="Unassembled WGS sequence"/>
</dbReference>
<evidence type="ECO:0000313" key="2">
    <source>
        <dbReference type="Proteomes" id="UP001234178"/>
    </source>
</evidence>
<gene>
    <name evidence="1" type="ORF">OUZ56_029505</name>
</gene>
<protein>
    <submittedName>
        <fullName evidence="1">Uncharacterized protein</fullName>
    </submittedName>
</protein>
<keyword evidence="2" id="KW-1185">Reference proteome</keyword>
<evidence type="ECO:0000313" key="1">
    <source>
        <dbReference type="EMBL" id="KAK4037472.1"/>
    </source>
</evidence>
<dbReference type="EMBL" id="JAOYFB010000040">
    <property type="protein sequence ID" value="KAK4037472.1"/>
    <property type="molecule type" value="Genomic_DNA"/>
</dbReference>
<sequence length="126" mass="14111">MQVCVWIFNLVYNPRAQWADSNTRHTVDVNTAGINRDAREIYMAHVVLFDSSASIHSLPPSTAIRRSAGWRRSLLVFHGVCLMGDAPSVPECGRRLRKLLPTCLLLTQLLSVRDVNLIKLSTQPAD</sequence>
<organism evidence="1 2">
    <name type="scientific">Daphnia magna</name>
    <dbReference type="NCBI Taxonomy" id="35525"/>
    <lineage>
        <taxon>Eukaryota</taxon>
        <taxon>Metazoa</taxon>
        <taxon>Ecdysozoa</taxon>
        <taxon>Arthropoda</taxon>
        <taxon>Crustacea</taxon>
        <taxon>Branchiopoda</taxon>
        <taxon>Diplostraca</taxon>
        <taxon>Cladocera</taxon>
        <taxon>Anomopoda</taxon>
        <taxon>Daphniidae</taxon>
        <taxon>Daphnia</taxon>
    </lineage>
</organism>
<proteinExistence type="predicted"/>